<evidence type="ECO:0000256" key="1">
    <source>
        <dbReference type="ARBA" id="ARBA00004377"/>
    </source>
</evidence>
<keyword evidence="6" id="KW-0812">Transmembrane</keyword>
<keyword evidence="4" id="KW-0488">Methylation</keyword>
<dbReference type="GO" id="GO:0015627">
    <property type="term" value="C:type II protein secretion system complex"/>
    <property type="evidence" value="ECO:0007669"/>
    <property type="project" value="InterPro"/>
</dbReference>
<organism evidence="12 13">
    <name type="scientific">Acinetobacter tibetensis</name>
    <dbReference type="NCBI Taxonomy" id="2943497"/>
    <lineage>
        <taxon>Bacteria</taxon>
        <taxon>Pseudomonadati</taxon>
        <taxon>Pseudomonadota</taxon>
        <taxon>Gammaproteobacteria</taxon>
        <taxon>Moraxellales</taxon>
        <taxon>Moraxellaceae</taxon>
        <taxon>Acinetobacter</taxon>
    </lineage>
</organism>
<dbReference type="Pfam" id="PF12019">
    <property type="entry name" value="GspH"/>
    <property type="match status" value="1"/>
</dbReference>
<protein>
    <recommendedName>
        <fullName evidence="2">Type II secretion system protein H</fullName>
    </recommendedName>
    <alternativeName>
        <fullName evidence="10">General secretion pathway protein H</fullName>
    </alternativeName>
</protein>
<evidence type="ECO:0000256" key="3">
    <source>
        <dbReference type="ARBA" id="ARBA00022475"/>
    </source>
</evidence>
<reference evidence="12" key="1">
    <citation type="submission" date="2022-06" db="EMBL/GenBank/DDBJ databases">
        <title>Isolation, identification and characterization of iprodione-degrading strains in Lhasa, Tibet.</title>
        <authorList>
            <person name="Pan H."/>
        </authorList>
    </citation>
    <scope>NUCLEOTIDE SEQUENCE</scope>
    <source>
        <strain evidence="12">Y-23</strain>
    </source>
</reference>
<comment type="subcellular location">
    <subcellularLocation>
        <location evidence="1">Cell inner membrane</location>
        <topology evidence="1">Single-pass membrane protein</topology>
    </subcellularLocation>
</comment>
<evidence type="ECO:0000256" key="6">
    <source>
        <dbReference type="ARBA" id="ARBA00022692"/>
    </source>
</evidence>
<dbReference type="GO" id="GO:0005886">
    <property type="term" value="C:plasma membrane"/>
    <property type="evidence" value="ECO:0007669"/>
    <property type="project" value="UniProtKB-SubCell"/>
</dbReference>
<dbReference type="GO" id="GO:0015628">
    <property type="term" value="P:protein secretion by the type II secretion system"/>
    <property type="evidence" value="ECO:0007669"/>
    <property type="project" value="InterPro"/>
</dbReference>
<dbReference type="Gene3D" id="3.30.700.10">
    <property type="entry name" value="Glycoprotein, Type 4 Pilin"/>
    <property type="match status" value="1"/>
</dbReference>
<dbReference type="InterPro" id="IPR012902">
    <property type="entry name" value="N_methyl_site"/>
</dbReference>
<keyword evidence="8" id="KW-0472">Membrane</keyword>
<dbReference type="AlphaFoldDB" id="A0AAE9S0R2"/>
<keyword evidence="13" id="KW-1185">Reference proteome</keyword>
<keyword evidence="3" id="KW-1003">Cell membrane</keyword>
<evidence type="ECO:0000256" key="2">
    <source>
        <dbReference type="ARBA" id="ARBA00021549"/>
    </source>
</evidence>
<keyword evidence="5" id="KW-0997">Cell inner membrane</keyword>
<dbReference type="EMBL" id="CP098732">
    <property type="protein sequence ID" value="USE83524.1"/>
    <property type="molecule type" value="Genomic_DNA"/>
</dbReference>
<dbReference type="InterPro" id="IPR045584">
    <property type="entry name" value="Pilin-like"/>
</dbReference>
<dbReference type="InterPro" id="IPR022346">
    <property type="entry name" value="T2SS_GspH"/>
</dbReference>
<evidence type="ECO:0000256" key="5">
    <source>
        <dbReference type="ARBA" id="ARBA00022519"/>
    </source>
</evidence>
<evidence type="ECO:0000256" key="8">
    <source>
        <dbReference type="ARBA" id="ARBA00023136"/>
    </source>
</evidence>
<keyword evidence="7" id="KW-1133">Transmembrane helix</keyword>
<dbReference type="SUPFAM" id="SSF54523">
    <property type="entry name" value="Pili subunits"/>
    <property type="match status" value="1"/>
</dbReference>
<accession>A0AAE9S0R2</accession>
<evidence type="ECO:0000256" key="4">
    <source>
        <dbReference type="ARBA" id="ARBA00022481"/>
    </source>
</evidence>
<dbReference type="Pfam" id="PF07963">
    <property type="entry name" value="N_methyl"/>
    <property type="match status" value="1"/>
</dbReference>
<evidence type="ECO:0000259" key="11">
    <source>
        <dbReference type="Pfam" id="PF12019"/>
    </source>
</evidence>
<evidence type="ECO:0000313" key="13">
    <source>
        <dbReference type="Proteomes" id="UP001056716"/>
    </source>
</evidence>
<name>A0AAE9S0R2_9GAMM</name>
<evidence type="ECO:0000313" key="12">
    <source>
        <dbReference type="EMBL" id="USE83524.1"/>
    </source>
</evidence>
<comment type="similarity">
    <text evidence="9">Belongs to the GSP H family.</text>
</comment>
<evidence type="ECO:0000256" key="7">
    <source>
        <dbReference type="ARBA" id="ARBA00022989"/>
    </source>
</evidence>
<proteinExistence type="inferred from homology"/>
<gene>
    <name evidence="12" type="ORF">M5E07_01330</name>
</gene>
<dbReference type="KEGG" id="atz:M5E07_01330"/>
<sequence>MRTNRGFTLIELMVTIAVLAIIAMMAAPSFGDMMTEQNLNKSTRDLTISLNEARSQAVTTRSLVQVYFADDVSDKYEEDIFKALPSDADVDKVKDKLSQRTAFIWIPSGSAQLKSGSPRSITFDITGVVSGANADTKFEICEKSGGKKSRIISISRMGTIQQIIEGIC</sequence>
<dbReference type="PROSITE" id="PS00409">
    <property type="entry name" value="PROKAR_NTER_METHYL"/>
    <property type="match status" value="1"/>
</dbReference>
<dbReference type="RefSeq" id="WP_252221266.1">
    <property type="nucleotide sequence ID" value="NZ_CP098732.1"/>
</dbReference>
<dbReference type="Proteomes" id="UP001056716">
    <property type="component" value="Chromosome"/>
</dbReference>
<feature type="domain" description="General secretion pathway GspH" evidence="11">
    <location>
        <begin position="43"/>
        <end position="158"/>
    </location>
</feature>
<dbReference type="NCBIfam" id="TIGR02532">
    <property type="entry name" value="IV_pilin_GFxxxE"/>
    <property type="match status" value="1"/>
</dbReference>
<evidence type="ECO:0000256" key="9">
    <source>
        <dbReference type="ARBA" id="ARBA00025772"/>
    </source>
</evidence>
<evidence type="ECO:0000256" key="10">
    <source>
        <dbReference type="ARBA" id="ARBA00030775"/>
    </source>
</evidence>